<evidence type="ECO:0000313" key="2">
    <source>
        <dbReference type="EMBL" id="RRD88802.1"/>
    </source>
</evidence>
<dbReference type="PIRSF" id="PIRSF020634">
    <property type="entry name" value="TerY_vWA"/>
    <property type="match status" value="1"/>
</dbReference>
<organism evidence="2 3">
    <name type="scientific">Conchiformibius steedae</name>
    <dbReference type="NCBI Taxonomy" id="153493"/>
    <lineage>
        <taxon>Bacteria</taxon>
        <taxon>Pseudomonadati</taxon>
        <taxon>Pseudomonadota</taxon>
        <taxon>Betaproteobacteria</taxon>
        <taxon>Neisseriales</taxon>
        <taxon>Neisseriaceae</taxon>
        <taxon>Conchiformibius</taxon>
    </lineage>
</organism>
<protein>
    <submittedName>
        <fullName evidence="2">VWA domain-containing protein</fullName>
    </submittedName>
</protein>
<accession>A0A3P2A085</accession>
<dbReference type="Pfam" id="PF00092">
    <property type="entry name" value="VWA"/>
    <property type="match status" value="1"/>
</dbReference>
<dbReference type="AlphaFoldDB" id="A0A3P2A085"/>
<proteinExistence type="predicted"/>
<dbReference type="Proteomes" id="UP000269923">
    <property type="component" value="Unassembled WGS sequence"/>
</dbReference>
<dbReference type="OrthoDB" id="9806395at2"/>
<dbReference type="STRING" id="1121352.GCA_000620925_01869"/>
<evidence type="ECO:0000259" key="1">
    <source>
        <dbReference type="PROSITE" id="PS50234"/>
    </source>
</evidence>
<dbReference type="EMBL" id="RQYC01000032">
    <property type="protein sequence ID" value="RRD88802.1"/>
    <property type="molecule type" value="Genomic_DNA"/>
</dbReference>
<name>A0A3P2A085_9NEIS</name>
<reference evidence="2 3" key="1">
    <citation type="submission" date="2018-11" db="EMBL/GenBank/DDBJ databases">
        <title>Genomes From Bacteria Associated with the Canine Oral Cavity: a Test Case for Automated Genome-Based Taxonomic Assignment.</title>
        <authorList>
            <person name="Coil D.A."/>
            <person name="Jospin G."/>
            <person name="Darling A.E."/>
            <person name="Wallis C."/>
            <person name="Davis I.J."/>
            <person name="Harris S."/>
            <person name="Eisen J.A."/>
            <person name="Holcombe L.J."/>
            <person name="O'Flynn C."/>
        </authorList>
    </citation>
    <scope>NUCLEOTIDE SEQUENCE [LARGE SCALE GENOMIC DNA]</scope>
    <source>
        <strain evidence="2 3">COT-280</strain>
    </source>
</reference>
<gene>
    <name evidence="2" type="ORF">EII21_10760</name>
</gene>
<dbReference type="InterPro" id="IPR011392">
    <property type="entry name" value="Tellurite-R_TerY"/>
</dbReference>
<dbReference type="InterPro" id="IPR036465">
    <property type="entry name" value="vWFA_dom_sf"/>
</dbReference>
<feature type="domain" description="VWFA" evidence="1">
    <location>
        <begin position="6"/>
        <end position="182"/>
    </location>
</feature>
<sequence>MSRRLLTYICIDTSGSMRGEPIEAVNTGLQSLMASLRQNPYALESVHLSITTFDSHIKTVLPLTPLEQVVLPEIVCPESGATFLGGVLEHIADAVRRDRIVGTPQQKGDWRPILIVLTDGKPTDLLVYSEIIPTIKQLGFGNIVACAAGPKADAAYLKQLTDTVVSLDIMDAASFAKFFQWVSAAVASTSVSVGSSAGNELPPPPPEINVVL</sequence>
<evidence type="ECO:0000313" key="3">
    <source>
        <dbReference type="Proteomes" id="UP000269923"/>
    </source>
</evidence>
<keyword evidence="3" id="KW-1185">Reference proteome</keyword>
<comment type="caution">
    <text evidence="2">The sequence shown here is derived from an EMBL/GenBank/DDBJ whole genome shotgun (WGS) entry which is preliminary data.</text>
</comment>
<dbReference type="SMART" id="SM00327">
    <property type="entry name" value="VWA"/>
    <property type="match status" value="1"/>
</dbReference>
<dbReference type="RefSeq" id="WP_124796348.1">
    <property type="nucleotide sequence ID" value="NZ_RQYC01000032.1"/>
</dbReference>
<dbReference type="SUPFAM" id="SSF53300">
    <property type="entry name" value="vWA-like"/>
    <property type="match status" value="1"/>
</dbReference>
<dbReference type="PROSITE" id="PS50234">
    <property type="entry name" value="VWFA"/>
    <property type="match status" value="1"/>
</dbReference>
<dbReference type="InterPro" id="IPR002035">
    <property type="entry name" value="VWF_A"/>
</dbReference>
<dbReference type="Gene3D" id="3.40.50.410">
    <property type="entry name" value="von Willebrand factor, type A domain"/>
    <property type="match status" value="1"/>
</dbReference>